<gene>
    <name evidence="3" type="ORF">CSOL1703_00001506</name>
</gene>
<evidence type="ECO:0000259" key="2">
    <source>
        <dbReference type="Pfam" id="PF00188"/>
    </source>
</evidence>
<evidence type="ECO:0000256" key="1">
    <source>
        <dbReference type="SAM" id="SignalP"/>
    </source>
</evidence>
<evidence type="ECO:0000313" key="3">
    <source>
        <dbReference type="EMBL" id="CAH0049548.1"/>
    </source>
</evidence>
<sequence length="106" mass="11616">MAPHWIKLLLSFLTLWGLAMAQNNDLNQAIGMMNQARQSRGLKPLLWSNDLANGATFWAREMAIGAAGFAHAPVQFRPNQGETLYERQSARCDAAYDAPLQAAATA</sequence>
<dbReference type="SUPFAM" id="SSF55797">
    <property type="entry name" value="PR-1-like"/>
    <property type="match status" value="1"/>
</dbReference>
<dbReference type="AlphaFoldDB" id="A0A9N9Z5N4"/>
<name>A0A9N9Z5N4_9HYPO</name>
<accession>A0A9N9Z5N4</accession>
<dbReference type="InterPro" id="IPR035940">
    <property type="entry name" value="CAP_sf"/>
</dbReference>
<proteinExistence type="predicted"/>
<keyword evidence="4" id="KW-1185">Reference proteome</keyword>
<dbReference type="Proteomes" id="UP000775872">
    <property type="component" value="Unassembled WGS sequence"/>
</dbReference>
<dbReference type="Gene3D" id="3.40.33.10">
    <property type="entry name" value="CAP"/>
    <property type="match status" value="1"/>
</dbReference>
<feature type="signal peptide" evidence="1">
    <location>
        <begin position="1"/>
        <end position="21"/>
    </location>
</feature>
<organism evidence="3 4">
    <name type="scientific">Clonostachys solani</name>
    <dbReference type="NCBI Taxonomy" id="160281"/>
    <lineage>
        <taxon>Eukaryota</taxon>
        <taxon>Fungi</taxon>
        <taxon>Dikarya</taxon>
        <taxon>Ascomycota</taxon>
        <taxon>Pezizomycotina</taxon>
        <taxon>Sordariomycetes</taxon>
        <taxon>Hypocreomycetidae</taxon>
        <taxon>Hypocreales</taxon>
        <taxon>Bionectriaceae</taxon>
        <taxon>Clonostachys</taxon>
    </lineage>
</organism>
<dbReference type="InterPro" id="IPR014044">
    <property type="entry name" value="CAP_dom"/>
</dbReference>
<keyword evidence="1" id="KW-0732">Signal</keyword>
<comment type="caution">
    <text evidence="3">The sequence shown here is derived from an EMBL/GenBank/DDBJ whole genome shotgun (WGS) entry which is preliminary data.</text>
</comment>
<feature type="chain" id="PRO_5040143824" description="SCP domain-containing protein" evidence="1">
    <location>
        <begin position="22"/>
        <end position="106"/>
    </location>
</feature>
<evidence type="ECO:0000313" key="4">
    <source>
        <dbReference type="Proteomes" id="UP000775872"/>
    </source>
</evidence>
<dbReference type="Pfam" id="PF00188">
    <property type="entry name" value="CAP"/>
    <property type="match status" value="1"/>
</dbReference>
<protein>
    <recommendedName>
        <fullName evidence="2">SCP domain-containing protein</fullName>
    </recommendedName>
</protein>
<feature type="domain" description="SCP" evidence="2">
    <location>
        <begin position="32"/>
        <end position="97"/>
    </location>
</feature>
<reference evidence="4" key="1">
    <citation type="submission" date="2019-06" db="EMBL/GenBank/DDBJ databases">
        <authorList>
            <person name="Broberg M."/>
        </authorList>
    </citation>
    <scope>NUCLEOTIDE SEQUENCE [LARGE SCALE GENOMIC DNA]</scope>
</reference>
<dbReference type="EMBL" id="CABFOC020000035">
    <property type="protein sequence ID" value="CAH0049548.1"/>
    <property type="molecule type" value="Genomic_DNA"/>
</dbReference>
<dbReference type="OrthoDB" id="43654at2759"/>
<reference evidence="3 4" key="2">
    <citation type="submission" date="2021-10" db="EMBL/GenBank/DDBJ databases">
        <authorList>
            <person name="Piombo E."/>
        </authorList>
    </citation>
    <scope>NUCLEOTIDE SEQUENCE [LARGE SCALE GENOMIC DNA]</scope>
</reference>